<evidence type="ECO:0000256" key="9">
    <source>
        <dbReference type="PIRSR" id="PIRSR000077-1"/>
    </source>
</evidence>
<dbReference type="CDD" id="cd02947">
    <property type="entry name" value="TRX_family"/>
    <property type="match status" value="1"/>
</dbReference>
<feature type="site" description="Contributes to redox potential value" evidence="9">
    <location>
        <position position="31"/>
    </location>
</feature>
<dbReference type="AlphaFoldDB" id="A0A9D2C7B7"/>
<accession>A0A9D2C7B7</accession>
<organism evidence="12 13">
    <name type="scientific">Candidatus Eisenbergiella pullistercoris</name>
    <dbReference type="NCBI Taxonomy" id="2838555"/>
    <lineage>
        <taxon>Bacteria</taxon>
        <taxon>Bacillati</taxon>
        <taxon>Bacillota</taxon>
        <taxon>Clostridia</taxon>
        <taxon>Lachnospirales</taxon>
        <taxon>Lachnospiraceae</taxon>
        <taxon>Eisenbergiella</taxon>
    </lineage>
</organism>
<dbReference type="SUPFAM" id="SSF52833">
    <property type="entry name" value="Thioredoxin-like"/>
    <property type="match status" value="1"/>
</dbReference>
<reference evidence="12" key="2">
    <citation type="submission" date="2021-04" db="EMBL/GenBank/DDBJ databases">
        <authorList>
            <person name="Gilroy R."/>
        </authorList>
    </citation>
    <scope>NUCLEOTIDE SEQUENCE</scope>
    <source>
        <strain evidence="12">ChiSxjej3B15-24422</strain>
    </source>
</reference>
<evidence type="ECO:0000256" key="4">
    <source>
        <dbReference type="ARBA" id="ARBA00022982"/>
    </source>
</evidence>
<dbReference type="PROSITE" id="PS51352">
    <property type="entry name" value="THIOREDOXIN_2"/>
    <property type="match status" value="1"/>
</dbReference>
<keyword evidence="4" id="KW-0249">Electron transport</keyword>
<dbReference type="Pfam" id="PF00085">
    <property type="entry name" value="Thioredoxin"/>
    <property type="match status" value="1"/>
</dbReference>
<evidence type="ECO:0000313" key="12">
    <source>
        <dbReference type="EMBL" id="HIY60880.1"/>
    </source>
</evidence>
<evidence type="ECO:0000256" key="2">
    <source>
        <dbReference type="ARBA" id="ARBA00020570"/>
    </source>
</evidence>
<comment type="similarity">
    <text evidence="1 8">Belongs to the thioredoxin family.</text>
</comment>
<dbReference type="FunFam" id="3.40.30.10:FF:000001">
    <property type="entry name" value="Thioredoxin"/>
    <property type="match status" value="1"/>
</dbReference>
<sequence>MEYKFTSANFEEEVLKSDQPVLVDFYADWCGPCKMMAPVVAQLADELEGKAKVGKLNIDDCMDIAGKYRVMNIPTFLVIKDGQEAARVVGAVSKNELQKKIEAAMN</sequence>
<dbReference type="GO" id="GO:0015035">
    <property type="term" value="F:protein-disulfide reductase activity"/>
    <property type="evidence" value="ECO:0007669"/>
    <property type="project" value="UniProtKB-UniRule"/>
</dbReference>
<evidence type="ECO:0000256" key="6">
    <source>
        <dbReference type="ARBA" id="ARBA00023284"/>
    </source>
</evidence>
<evidence type="ECO:0000256" key="1">
    <source>
        <dbReference type="ARBA" id="ARBA00008987"/>
    </source>
</evidence>
<proteinExistence type="inferred from homology"/>
<feature type="disulfide bond" description="Redox-active" evidence="10">
    <location>
        <begin position="30"/>
        <end position="33"/>
    </location>
</feature>
<feature type="domain" description="Thioredoxin" evidence="11">
    <location>
        <begin position="1"/>
        <end position="106"/>
    </location>
</feature>
<evidence type="ECO:0000259" key="11">
    <source>
        <dbReference type="PROSITE" id="PS51352"/>
    </source>
</evidence>
<dbReference type="NCBIfam" id="TIGR01068">
    <property type="entry name" value="thioredoxin"/>
    <property type="match status" value="1"/>
</dbReference>
<evidence type="ECO:0000256" key="8">
    <source>
        <dbReference type="PIRNR" id="PIRNR000077"/>
    </source>
</evidence>
<dbReference type="GO" id="GO:0045454">
    <property type="term" value="P:cell redox homeostasis"/>
    <property type="evidence" value="ECO:0007669"/>
    <property type="project" value="TreeGrafter"/>
</dbReference>
<evidence type="ECO:0000256" key="5">
    <source>
        <dbReference type="ARBA" id="ARBA00023157"/>
    </source>
</evidence>
<keyword evidence="3" id="KW-0813">Transport</keyword>
<dbReference type="PRINTS" id="PR00421">
    <property type="entry name" value="THIOREDOXIN"/>
</dbReference>
<dbReference type="InterPro" id="IPR005746">
    <property type="entry name" value="Thioredoxin"/>
</dbReference>
<feature type="site" description="Contributes to redox potential value" evidence="9">
    <location>
        <position position="32"/>
    </location>
</feature>
<dbReference type="PIRSF" id="PIRSF000077">
    <property type="entry name" value="Thioredoxin"/>
    <property type="match status" value="1"/>
</dbReference>
<keyword evidence="5 10" id="KW-1015">Disulfide bond</keyword>
<dbReference type="EMBL" id="DXDD01000115">
    <property type="protein sequence ID" value="HIY60880.1"/>
    <property type="molecule type" value="Genomic_DNA"/>
</dbReference>
<feature type="active site" description="Nucleophile" evidence="9">
    <location>
        <position position="30"/>
    </location>
</feature>
<feature type="site" description="Deprotonates C-terminal active site Cys" evidence="9">
    <location>
        <position position="24"/>
    </location>
</feature>
<dbReference type="PANTHER" id="PTHR45663">
    <property type="entry name" value="GEO12009P1"/>
    <property type="match status" value="1"/>
</dbReference>
<keyword evidence="6 10" id="KW-0676">Redox-active center</keyword>
<evidence type="ECO:0000256" key="7">
    <source>
        <dbReference type="NCBIfam" id="TIGR01068"/>
    </source>
</evidence>
<name>A0A9D2C7B7_9FIRM</name>
<dbReference type="PROSITE" id="PS00194">
    <property type="entry name" value="THIOREDOXIN_1"/>
    <property type="match status" value="1"/>
</dbReference>
<protein>
    <recommendedName>
        <fullName evidence="2 7">Thioredoxin</fullName>
    </recommendedName>
</protein>
<dbReference type="Proteomes" id="UP000824007">
    <property type="component" value="Unassembled WGS sequence"/>
</dbReference>
<dbReference type="Gene3D" id="3.40.30.10">
    <property type="entry name" value="Glutaredoxin"/>
    <property type="match status" value="1"/>
</dbReference>
<dbReference type="PANTHER" id="PTHR45663:SF11">
    <property type="entry name" value="GEO12009P1"/>
    <property type="match status" value="1"/>
</dbReference>
<dbReference type="GO" id="GO:0005829">
    <property type="term" value="C:cytosol"/>
    <property type="evidence" value="ECO:0007669"/>
    <property type="project" value="TreeGrafter"/>
</dbReference>
<evidence type="ECO:0000256" key="10">
    <source>
        <dbReference type="PIRSR" id="PIRSR000077-4"/>
    </source>
</evidence>
<dbReference type="InterPro" id="IPR013766">
    <property type="entry name" value="Thioredoxin_domain"/>
</dbReference>
<gene>
    <name evidence="12" type="primary">trxA</name>
    <name evidence="12" type="ORF">H9831_09410</name>
</gene>
<dbReference type="InterPro" id="IPR017937">
    <property type="entry name" value="Thioredoxin_CS"/>
</dbReference>
<evidence type="ECO:0000313" key="13">
    <source>
        <dbReference type="Proteomes" id="UP000824007"/>
    </source>
</evidence>
<reference evidence="12" key="1">
    <citation type="journal article" date="2021" name="PeerJ">
        <title>Extensive microbial diversity within the chicken gut microbiome revealed by metagenomics and culture.</title>
        <authorList>
            <person name="Gilroy R."/>
            <person name="Ravi A."/>
            <person name="Getino M."/>
            <person name="Pursley I."/>
            <person name="Horton D.L."/>
            <person name="Alikhan N.F."/>
            <person name="Baker D."/>
            <person name="Gharbi K."/>
            <person name="Hall N."/>
            <person name="Watson M."/>
            <person name="Adriaenssens E.M."/>
            <person name="Foster-Nyarko E."/>
            <person name="Jarju S."/>
            <person name="Secka A."/>
            <person name="Antonio M."/>
            <person name="Oren A."/>
            <person name="Chaudhuri R.R."/>
            <person name="La Ragione R."/>
            <person name="Hildebrand F."/>
            <person name="Pallen M.J."/>
        </authorList>
    </citation>
    <scope>NUCLEOTIDE SEQUENCE</scope>
    <source>
        <strain evidence="12">ChiSxjej3B15-24422</strain>
    </source>
</reference>
<comment type="caution">
    <text evidence="12">The sequence shown here is derived from an EMBL/GenBank/DDBJ whole genome shotgun (WGS) entry which is preliminary data.</text>
</comment>
<evidence type="ECO:0000256" key="3">
    <source>
        <dbReference type="ARBA" id="ARBA00022448"/>
    </source>
</evidence>
<feature type="active site" description="Nucleophile" evidence="9">
    <location>
        <position position="33"/>
    </location>
</feature>
<dbReference type="InterPro" id="IPR036249">
    <property type="entry name" value="Thioredoxin-like_sf"/>
</dbReference>